<dbReference type="GO" id="GO:0003735">
    <property type="term" value="F:structural constituent of ribosome"/>
    <property type="evidence" value="ECO:0007669"/>
    <property type="project" value="TreeGrafter"/>
</dbReference>
<evidence type="ECO:0000313" key="2">
    <source>
        <dbReference type="Proteomes" id="UP000249056"/>
    </source>
</evidence>
<dbReference type="PANTHER" id="PTHR28058">
    <property type="entry name" value="37S RIBOSOMAL PROTEIN MRP51, MITOCHONDRIAL"/>
    <property type="match status" value="1"/>
</dbReference>
<sequence>MCHWFLQTTITIIKGGSTHVTGGALLRASRVFAIPNPLPRPTGTLSSQATYDSDTATLPHPIHQSISTPPSSLARGDWGFKRPLPLRATTRTSTPIIRVEAIDTFEHVTDFHSAADHSLTLQKWQEMNIPISTPRSSKPVTTMYRDQNIPKHQSVFEDSIDMTTTQNDPALAGQGQGREDTRWKFSGPWLAGLTEGEFQSYESCAAALTQEARAKAQKDDADISKVQTISVADISEEQLSNYIRRLRGEISTLYLQIRAFLDLAPAPYTAHPRRSFHIPLCGIGAPKTHPSAGLSYGRSSSWVYNHALYGPQAHPPPVEARIVMPKNASGSVPVLGVGGVAVDVPAGFPAFDLKSAPANSYRSDAVPGLLYVEPEKYGGSKTYVEPKHAYIDAKGRIVLSVIPADADAVAVKRARLMRFLNVCRGLIHRQRGPVVI</sequence>
<proteinExistence type="predicted"/>
<reference evidence="1 2" key="1">
    <citation type="submission" date="2018-06" db="EMBL/GenBank/DDBJ databases">
        <title>Genome Sequence of the Brown Rot Fungal Pathogen Monilinia fructigena.</title>
        <authorList>
            <person name="Landi L."/>
            <person name="De Miccolis Angelini R.M."/>
            <person name="Pollastro S."/>
            <person name="Abate D."/>
            <person name="Faretra F."/>
            <person name="Romanazzi G."/>
        </authorList>
    </citation>
    <scope>NUCLEOTIDE SEQUENCE [LARGE SCALE GENOMIC DNA]</scope>
    <source>
        <strain evidence="1 2">Mfrg269</strain>
    </source>
</reference>
<name>A0A395J132_9HELO</name>
<evidence type="ECO:0000313" key="1">
    <source>
        <dbReference type="EMBL" id="RAL65798.1"/>
    </source>
</evidence>
<comment type="caution">
    <text evidence="1">The sequence shown here is derived from an EMBL/GenBank/DDBJ whole genome shotgun (WGS) entry which is preliminary data.</text>
</comment>
<gene>
    <name evidence="1" type="ORF">DID88_005463</name>
</gene>
<dbReference type="GO" id="GO:0005763">
    <property type="term" value="C:mitochondrial small ribosomal subunit"/>
    <property type="evidence" value="ECO:0007669"/>
    <property type="project" value="TreeGrafter"/>
</dbReference>
<organism evidence="1 2">
    <name type="scientific">Monilinia fructigena</name>
    <dbReference type="NCBI Taxonomy" id="38457"/>
    <lineage>
        <taxon>Eukaryota</taxon>
        <taxon>Fungi</taxon>
        <taxon>Dikarya</taxon>
        <taxon>Ascomycota</taxon>
        <taxon>Pezizomycotina</taxon>
        <taxon>Leotiomycetes</taxon>
        <taxon>Helotiales</taxon>
        <taxon>Sclerotiniaceae</taxon>
        <taxon>Monilinia</taxon>
    </lineage>
</organism>
<dbReference type="AlphaFoldDB" id="A0A395J132"/>
<dbReference type="Pfam" id="PF11709">
    <property type="entry name" value="Mit_ribos_Mrp51"/>
    <property type="match status" value="1"/>
</dbReference>
<accession>A0A395J132</accession>
<dbReference type="EMBL" id="QKRW01000009">
    <property type="protein sequence ID" value="RAL65798.1"/>
    <property type="molecule type" value="Genomic_DNA"/>
</dbReference>
<dbReference type="InterPro" id="IPR016712">
    <property type="entry name" value="Rbsml_bS1m-like"/>
</dbReference>
<dbReference type="PANTHER" id="PTHR28058:SF1">
    <property type="entry name" value="SMALL RIBOSOMAL SUBUNIT PROTEIN BS1M"/>
    <property type="match status" value="1"/>
</dbReference>
<dbReference type="GO" id="GO:0070124">
    <property type="term" value="P:mitochondrial translational initiation"/>
    <property type="evidence" value="ECO:0007669"/>
    <property type="project" value="TreeGrafter"/>
</dbReference>
<protein>
    <submittedName>
        <fullName evidence="1">Uncharacterized protein</fullName>
    </submittedName>
</protein>
<dbReference type="OrthoDB" id="3913595at2759"/>
<keyword evidence="2" id="KW-1185">Reference proteome</keyword>
<dbReference type="Proteomes" id="UP000249056">
    <property type="component" value="Unassembled WGS sequence"/>
</dbReference>